<dbReference type="Proteomes" id="UP000078512">
    <property type="component" value="Unassembled WGS sequence"/>
</dbReference>
<keyword evidence="1" id="KW-0812">Transmembrane</keyword>
<keyword evidence="1" id="KW-0472">Membrane</keyword>
<evidence type="ECO:0000313" key="2">
    <source>
        <dbReference type="EMBL" id="OAQ22569.1"/>
    </source>
</evidence>
<protein>
    <submittedName>
        <fullName evidence="2">Uncharacterized protein</fullName>
    </submittedName>
</protein>
<accession>A0A197JDP5</accession>
<dbReference type="AlphaFoldDB" id="A0A197JDP5"/>
<evidence type="ECO:0000256" key="1">
    <source>
        <dbReference type="SAM" id="Phobius"/>
    </source>
</evidence>
<proteinExistence type="predicted"/>
<sequence>MTGRVTQPNRYLSPLLQPNNSFSVLSNGSLLFCLMCTFPSTYPSLIYLYMYTFFFLVGDCDGKGVMPSYDTANASSPTLPTCMNNKSLNPLYQYGNNHPFLRYSHTHSLVLILASAQTLRQLDGEVCAKNKKNKRSSSAGVGAPDLTDTTALPRAKARYSRASSVVGPIGQNRPVSLFPAQA</sequence>
<dbReference type="EMBL" id="KV442155">
    <property type="protein sequence ID" value="OAQ22569.1"/>
    <property type="molecule type" value="Genomic_DNA"/>
</dbReference>
<keyword evidence="1" id="KW-1133">Transmembrane helix</keyword>
<name>A0A197JDP5_9FUNG</name>
<keyword evidence="3" id="KW-1185">Reference proteome</keyword>
<evidence type="ECO:0000313" key="3">
    <source>
        <dbReference type="Proteomes" id="UP000078512"/>
    </source>
</evidence>
<gene>
    <name evidence="2" type="ORF">K457DRAFT_37115</name>
</gene>
<reference evidence="2 3" key="1">
    <citation type="submission" date="2016-05" db="EMBL/GenBank/DDBJ databases">
        <title>Genome sequencing reveals origins of a unique bacterial endosymbiosis in the earliest lineages of terrestrial Fungi.</title>
        <authorList>
            <consortium name="DOE Joint Genome Institute"/>
            <person name="Uehling J."/>
            <person name="Gryganskyi A."/>
            <person name="Hameed K."/>
            <person name="Tschaplinski T."/>
            <person name="Misztal P."/>
            <person name="Wu S."/>
            <person name="Desiro A."/>
            <person name="Vande Pol N."/>
            <person name="Du Z.-Y."/>
            <person name="Zienkiewicz A."/>
            <person name="Zienkiewicz K."/>
            <person name="Morin E."/>
            <person name="Tisserant E."/>
            <person name="Splivallo R."/>
            <person name="Hainaut M."/>
            <person name="Henrissat B."/>
            <person name="Ohm R."/>
            <person name="Kuo A."/>
            <person name="Yan J."/>
            <person name="Lipzen A."/>
            <person name="Nolan M."/>
            <person name="Labutti K."/>
            <person name="Barry K."/>
            <person name="Goldstein A."/>
            <person name="Labbe J."/>
            <person name="Schadt C."/>
            <person name="Tuskan G."/>
            <person name="Grigoriev I."/>
            <person name="Martin F."/>
            <person name="Vilgalys R."/>
            <person name="Bonito G."/>
        </authorList>
    </citation>
    <scope>NUCLEOTIDE SEQUENCE [LARGE SCALE GENOMIC DNA]</scope>
    <source>
        <strain evidence="2 3">AG-77</strain>
    </source>
</reference>
<organism evidence="2 3">
    <name type="scientific">Linnemannia elongata AG-77</name>
    <dbReference type="NCBI Taxonomy" id="1314771"/>
    <lineage>
        <taxon>Eukaryota</taxon>
        <taxon>Fungi</taxon>
        <taxon>Fungi incertae sedis</taxon>
        <taxon>Mucoromycota</taxon>
        <taxon>Mortierellomycotina</taxon>
        <taxon>Mortierellomycetes</taxon>
        <taxon>Mortierellales</taxon>
        <taxon>Mortierellaceae</taxon>
        <taxon>Linnemannia</taxon>
    </lineage>
</organism>
<feature type="transmembrane region" description="Helical" evidence="1">
    <location>
        <begin position="29"/>
        <end position="57"/>
    </location>
</feature>